<comment type="caution">
    <text evidence="2">The sequence shown here is derived from an EMBL/GenBank/DDBJ whole genome shotgun (WGS) entry which is preliminary data.</text>
</comment>
<reference evidence="2" key="1">
    <citation type="journal article" date="2020" name="mSystems">
        <title>Genome- and Community-Level Interaction Insights into Carbon Utilization and Element Cycling Functions of Hydrothermarchaeota in Hydrothermal Sediment.</title>
        <authorList>
            <person name="Zhou Z."/>
            <person name="Liu Y."/>
            <person name="Xu W."/>
            <person name="Pan J."/>
            <person name="Luo Z.H."/>
            <person name="Li M."/>
        </authorList>
    </citation>
    <scope>NUCLEOTIDE SEQUENCE [LARGE SCALE GENOMIC DNA]</scope>
    <source>
        <strain evidence="2">HyVt-237</strain>
    </source>
</reference>
<organism evidence="2">
    <name type="scientific">candidate division WOR-3 bacterium</name>
    <dbReference type="NCBI Taxonomy" id="2052148"/>
    <lineage>
        <taxon>Bacteria</taxon>
        <taxon>Bacteria division WOR-3</taxon>
    </lineage>
</organism>
<dbReference type="EMBL" id="DRBW01000056">
    <property type="protein sequence ID" value="HDM89873.1"/>
    <property type="molecule type" value="Genomic_DNA"/>
</dbReference>
<dbReference type="InterPro" id="IPR032466">
    <property type="entry name" value="Metal_Hydrolase"/>
</dbReference>
<sequence>MMTERFIITAEWTFLEGRFQKGIALLVSGGRIEGVLDRSDARFLGRYLPFLEYSGEYMLLPAFVDAHCHLHAYGIDLYRPSLEGFSSLRDVLEYIRNFVSEREKKLYVFVDFDQSRWKEGRLPSRAELDRVAPNRPVILRRVCGHVAVGNSRALELLPEGVDGVDRDTGVMVEDVPLNLERYFPPDEREIEEGILRGQREYMKLGVASVHEFGSPRTFRIYRKLEREGKLNLRVYHSFYRRYLGALAEAGLSTGFGSIHLRIGGIKAFADGSVGARTAAFFEPYEGTDASGILLLNSEEIEELVRGAENAGFQVIIHAIGDRAIEEVLEGFRKALSTGNPLRHRIEHFEFPLERSIGAARELEIYLSVQPNFVARWGREGGMYENFLGEKRWRRNNPFRTLCESGLKVAFGSDSMPPSPFLGLSGAMRHPVESERLEAERAISLYTEGGALFSFEEDIKGKLSEGYLADLLILKGRPDSDPGDLKVIDLYIGGKKAEGEGIGEA</sequence>
<protein>
    <submittedName>
        <fullName evidence="2">Amidohydrolase</fullName>
    </submittedName>
</protein>
<accession>A0A7C1BIH8</accession>
<dbReference type="PANTHER" id="PTHR22642:SF2">
    <property type="entry name" value="PROTEIN LONG AFTER FAR-RED 3"/>
    <property type="match status" value="1"/>
</dbReference>
<dbReference type="GO" id="GO:0016810">
    <property type="term" value="F:hydrolase activity, acting on carbon-nitrogen (but not peptide) bonds"/>
    <property type="evidence" value="ECO:0007669"/>
    <property type="project" value="InterPro"/>
</dbReference>
<dbReference type="PANTHER" id="PTHR22642">
    <property type="entry name" value="IMIDAZOLONEPROPIONASE"/>
    <property type="match status" value="1"/>
</dbReference>
<dbReference type="CDD" id="cd01300">
    <property type="entry name" value="YtcJ_like"/>
    <property type="match status" value="1"/>
</dbReference>
<dbReference type="Gene3D" id="3.10.310.70">
    <property type="match status" value="1"/>
</dbReference>
<dbReference type="SUPFAM" id="SSF51338">
    <property type="entry name" value="Composite domain of metallo-dependent hydrolases"/>
    <property type="match status" value="1"/>
</dbReference>
<evidence type="ECO:0000259" key="1">
    <source>
        <dbReference type="Pfam" id="PF07969"/>
    </source>
</evidence>
<feature type="domain" description="Amidohydrolase 3" evidence="1">
    <location>
        <begin position="58"/>
        <end position="479"/>
    </location>
</feature>
<dbReference type="SUPFAM" id="SSF51556">
    <property type="entry name" value="Metallo-dependent hydrolases"/>
    <property type="match status" value="1"/>
</dbReference>
<gene>
    <name evidence="2" type="ORF">ENG67_01525</name>
</gene>
<evidence type="ECO:0000313" key="2">
    <source>
        <dbReference type="EMBL" id="HDM89873.1"/>
    </source>
</evidence>
<name>A0A7C1BIH8_UNCW3</name>
<dbReference type="AlphaFoldDB" id="A0A7C1BIH8"/>
<proteinExistence type="predicted"/>
<dbReference type="InterPro" id="IPR033932">
    <property type="entry name" value="YtcJ-like"/>
</dbReference>
<dbReference type="Gene3D" id="3.20.20.140">
    <property type="entry name" value="Metal-dependent hydrolases"/>
    <property type="match status" value="1"/>
</dbReference>
<dbReference type="InterPro" id="IPR011059">
    <property type="entry name" value="Metal-dep_hydrolase_composite"/>
</dbReference>
<dbReference type="Gene3D" id="2.30.40.10">
    <property type="entry name" value="Urease, subunit C, domain 1"/>
    <property type="match status" value="1"/>
</dbReference>
<dbReference type="InterPro" id="IPR013108">
    <property type="entry name" value="Amidohydro_3"/>
</dbReference>
<dbReference type="Proteomes" id="UP000885931">
    <property type="component" value="Unassembled WGS sequence"/>
</dbReference>
<dbReference type="Pfam" id="PF07969">
    <property type="entry name" value="Amidohydro_3"/>
    <property type="match status" value="1"/>
</dbReference>